<proteinExistence type="predicted"/>
<accession>A0A383AWE2</accession>
<dbReference type="EMBL" id="UINC01195415">
    <property type="protein sequence ID" value="SVE11974.1"/>
    <property type="molecule type" value="Genomic_DNA"/>
</dbReference>
<protein>
    <recommendedName>
        <fullName evidence="2">Glycine-rich domain-containing protein-like</fullName>
    </recommendedName>
</protein>
<dbReference type="InterPro" id="IPR009836">
    <property type="entry name" value="GRDP-like"/>
</dbReference>
<evidence type="ECO:0000313" key="1">
    <source>
        <dbReference type="EMBL" id="SVE11974.1"/>
    </source>
</evidence>
<organism evidence="1">
    <name type="scientific">marine metagenome</name>
    <dbReference type="NCBI Taxonomy" id="408172"/>
    <lineage>
        <taxon>unclassified sequences</taxon>
        <taxon>metagenomes</taxon>
        <taxon>ecological metagenomes</taxon>
    </lineage>
</organism>
<reference evidence="1" key="1">
    <citation type="submission" date="2018-05" db="EMBL/GenBank/DDBJ databases">
        <authorList>
            <person name="Lanie J.A."/>
            <person name="Ng W.-L."/>
            <person name="Kazmierczak K.M."/>
            <person name="Andrzejewski T.M."/>
            <person name="Davidsen T.M."/>
            <person name="Wayne K.J."/>
            <person name="Tettelin H."/>
            <person name="Glass J.I."/>
            <person name="Rusch D."/>
            <person name="Podicherti R."/>
            <person name="Tsui H.-C.T."/>
            <person name="Winkler M.E."/>
        </authorList>
    </citation>
    <scope>NUCLEOTIDE SEQUENCE</scope>
</reference>
<name>A0A383AWE2_9ZZZZ</name>
<dbReference type="Pfam" id="PF07173">
    <property type="entry name" value="GRDP-like"/>
    <property type="match status" value="1"/>
</dbReference>
<sequence length="171" mass="19872">MGQVENIPRRIAAGEQVSDVDERVQLLDFERLKWKLMNNDKEGVLSTDILDKVEIEYKRFLTLLIRYPGESFAPTEFMDLMWHAHILDTKNYFDDCKAIFGHYMHHRPNFGPYNESVQGPGFREMGSQMRQRYLMEFGEYPLGGEKEGKKPCDNYQCSCEGTCGADHKSDC</sequence>
<evidence type="ECO:0008006" key="2">
    <source>
        <dbReference type="Google" id="ProtNLM"/>
    </source>
</evidence>
<dbReference type="AlphaFoldDB" id="A0A383AWE2"/>
<gene>
    <name evidence="1" type="ORF">METZ01_LOCUS464828</name>
</gene>